<gene>
    <name evidence="1" type="ORF">FYJ61_07945</name>
</gene>
<evidence type="ECO:0008006" key="3">
    <source>
        <dbReference type="Google" id="ProtNLM"/>
    </source>
</evidence>
<dbReference type="AlphaFoldDB" id="A0A844FPY4"/>
<accession>A0A844FPY4</accession>
<dbReference type="EMBL" id="VUMW01000026">
    <property type="protein sequence ID" value="MST80379.1"/>
    <property type="molecule type" value="Genomic_DNA"/>
</dbReference>
<proteinExistence type="predicted"/>
<comment type="caution">
    <text evidence="1">The sequence shown here is derived from an EMBL/GenBank/DDBJ whole genome shotgun (WGS) entry which is preliminary data.</text>
</comment>
<dbReference type="RefSeq" id="WP_009558683.1">
    <property type="nucleotide sequence ID" value="NZ_VUMW01000026.1"/>
</dbReference>
<organism evidence="1 2">
    <name type="scientific">Lactobacillus equicursoris</name>
    <dbReference type="NCBI Taxonomy" id="420645"/>
    <lineage>
        <taxon>Bacteria</taxon>
        <taxon>Bacillati</taxon>
        <taxon>Bacillota</taxon>
        <taxon>Bacilli</taxon>
        <taxon>Lactobacillales</taxon>
        <taxon>Lactobacillaceae</taxon>
        <taxon>Lactobacillus</taxon>
    </lineage>
</organism>
<evidence type="ECO:0000313" key="1">
    <source>
        <dbReference type="EMBL" id="MST80379.1"/>
    </source>
</evidence>
<dbReference type="Proteomes" id="UP000452141">
    <property type="component" value="Unassembled WGS sequence"/>
</dbReference>
<protein>
    <recommendedName>
        <fullName evidence="3">PepSY domain-containing protein</fullName>
    </recommendedName>
</protein>
<evidence type="ECO:0000313" key="2">
    <source>
        <dbReference type="Proteomes" id="UP000452141"/>
    </source>
</evidence>
<sequence>MVDGRDNNRNRVRFMGLDAASEIASEYAHEHGHQNAKVQIAKPDRRRHADFFYAFRIVDESAEKVEEKLFDIIVDPVSGEVFRVDQRL</sequence>
<reference evidence="1 2" key="1">
    <citation type="submission" date="2019-08" db="EMBL/GenBank/DDBJ databases">
        <title>In-depth cultivation of the pig gut microbiome towards novel bacterial diversity and tailored functional studies.</title>
        <authorList>
            <person name="Wylensek D."/>
            <person name="Hitch T.C.A."/>
            <person name="Clavel T."/>
        </authorList>
    </citation>
    <scope>NUCLEOTIDE SEQUENCE [LARGE SCALE GENOMIC DNA]</scope>
    <source>
        <strain evidence="1 2">WCA-470BD-2E</strain>
    </source>
</reference>
<name>A0A844FPY4_9LACO</name>